<feature type="region of interest" description="Disordered" evidence="1">
    <location>
        <begin position="35"/>
        <end position="69"/>
    </location>
</feature>
<evidence type="ECO:0000256" key="2">
    <source>
        <dbReference type="SAM" id="SignalP"/>
    </source>
</evidence>
<dbReference type="EMBL" id="LC064121">
    <property type="protein sequence ID" value="BBD50092.1"/>
    <property type="molecule type" value="Genomic_DNA"/>
</dbReference>
<feature type="signal peptide" evidence="2">
    <location>
        <begin position="1"/>
        <end position="31"/>
    </location>
</feature>
<feature type="compositionally biased region" description="Low complexity" evidence="1">
    <location>
        <begin position="35"/>
        <end position="44"/>
    </location>
</feature>
<proteinExistence type="predicted"/>
<feature type="chain" id="PRO_5019734177" description="DUF3570 domain-containing protein" evidence="2">
    <location>
        <begin position="32"/>
        <end position="351"/>
    </location>
</feature>
<organism evidence="3">
    <name type="scientific">Haliea sp. ETY-M</name>
    <dbReference type="NCBI Taxonomy" id="1055105"/>
    <lineage>
        <taxon>Bacteria</taxon>
        <taxon>Pseudomonadati</taxon>
        <taxon>Pseudomonadota</taxon>
        <taxon>Gammaproteobacteria</taxon>
        <taxon>Cellvibrionales</taxon>
        <taxon>Halieaceae</taxon>
        <taxon>Haliea</taxon>
    </lineage>
</organism>
<reference evidence="3" key="1">
    <citation type="submission" date="2015-07" db="EMBL/GenBank/DDBJ databases">
        <title>Novel operon containing particulate methane monooxygenase-type genes and epoxyalkane:coenzyme M transferase gene in ethylene-assimilating marine bacterium, Haliea sp. ETY-M.</title>
        <authorList>
            <person name="Suzuki T."/>
            <person name="Habe H."/>
            <person name="Nakajima-Kambe T."/>
            <person name="Fuse H."/>
        </authorList>
    </citation>
    <scope>NUCLEOTIDE SEQUENCE</scope>
    <source>
        <strain evidence="3">ETY-M</strain>
    </source>
</reference>
<name>A0A455R705_9GAMM</name>
<evidence type="ECO:0000256" key="1">
    <source>
        <dbReference type="SAM" id="MobiDB-lite"/>
    </source>
</evidence>
<dbReference type="AlphaFoldDB" id="A0A455R705"/>
<keyword evidence="2" id="KW-0732">Signal</keyword>
<evidence type="ECO:0008006" key="4">
    <source>
        <dbReference type="Google" id="ProtNLM"/>
    </source>
</evidence>
<protein>
    <recommendedName>
        <fullName evidence="4">DUF3570 domain-containing protein</fullName>
    </recommendedName>
</protein>
<accession>A0A455R705</accession>
<sequence>MRQRLRRIGSAVCRGGLLLSLALGGPSLAGAQADADAPAAAVEPSLEEESVAAEEGSAGDKTRPSPHWVDSSHAYATNRAQALAQWMDDFFGAPIADAERANSFVRAILIDDWDERDGHDPKLRLRGQVNLPKISSRADLVFSGEEAEQTLTEEERAQENDVGVRFNFRDSNRTRLDATVSLRSGPALLPGVRFRYQQPISENSWGRFTQRLQYHTEDGYRALSNFDLNRILSEDTLIRWGGRLRYREDKEFWDWNTGITYRRWFKDHKDFPSAIEYYVAMSGRDKPQTFETNYRIGVLYRRQFFREFLFYEIEPNYNWRRDEFEDKREGVLGIVFRLEVMLDESLIRTER</sequence>
<evidence type="ECO:0000313" key="3">
    <source>
        <dbReference type="EMBL" id="BBD50092.1"/>
    </source>
</evidence>